<evidence type="ECO:0000313" key="3">
    <source>
        <dbReference type="Proteomes" id="UP000245768"/>
    </source>
</evidence>
<dbReference type="GO" id="GO:0005682">
    <property type="term" value="C:U5 snRNP"/>
    <property type="evidence" value="ECO:0007669"/>
    <property type="project" value="InterPro"/>
</dbReference>
<dbReference type="GeneID" id="37046790"/>
<dbReference type="Gene3D" id="3.30.1490.40">
    <property type="match status" value="1"/>
</dbReference>
<dbReference type="AlphaFoldDB" id="A0A316YVQ0"/>
<name>A0A316YVQ0_9BASI</name>
<organism evidence="2 3">
    <name type="scientific">Acaromyces ingoldii</name>
    <dbReference type="NCBI Taxonomy" id="215250"/>
    <lineage>
        <taxon>Eukaryota</taxon>
        <taxon>Fungi</taxon>
        <taxon>Dikarya</taxon>
        <taxon>Basidiomycota</taxon>
        <taxon>Ustilaginomycotina</taxon>
        <taxon>Exobasidiomycetes</taxon>
        <taxon>Exobasidiales</taxon>
        <taxon>Cryptobasidiaceae</taxon>
        <taxon>Acaromyces</taxon>
    </lineage>
</organism>
<feature type="region of interest" description="Disordered" evidence="1">
    <location>
        <begin position="396"/>
        <end position="424"/>
    </location>
</feature>
<feature type="compositionally biased region" description="Basic and acidic residues" evidence="1">
    <location>
        <begin position="341"/>
        <end position="354"/>
    </location>
</feature>
<dbReference type="PANTHER" id="PTHR13138:SF3">
    <property type="entry name" value="CD2 ANTIGEN CYTOPLASMIC TAIL-BINDING PROTEIN 2"/>
    <property type="match status" value="1"/>
</dbReference>
<sequence length="494" mass="54351">MSSKRKASSSGGGAAPLNVNLGVASSEQLGQPGGAPSTAKRTRFEDAPQNDDDTDLAGDLDLQEQERKRTQQGRRGRVVTAGYDSEEDESGDESENEDEEGHEIARKSQREKGGKAKVAGIDEDDDMFDLENGSDEEEAGKGEAKLGKKRYLQLGEIEGQEFGEEKDEERDRDLELEIESDDDDEDENEDLNDEEGGTTGVKKQKKTKVGYDPEDMGGKLDSFNMKAEMAAGRFDEEGNYIANAKDPHADHDKWLTGNYSRKGIKAAKEAQAKREKQKREEEAQRDAKALDEDESKKRLVECMRRGESVIEALQRLGAASKKAKASSSKRSNGTTPSSNGKSKEPTEDTAKAELEEVTSLTSDLMARYGLVNIYDETYESLLRSVRRSGLVRETWDPAAAAESGTATGADDSAPAGKADEEQDSRQFEYRWSPAYLASTSQAPEPDIKTFGPFGVKDLHAWSESGFFGDKGERILLRLAGGDPRWLKWAEVFPM</sequence>
<dbReference type="Proteomes" id="UP000245768">
    <property type="component" value="Unassembled WGS sequence"/>
</dbReference>
<feature type="region of interest" description="Disordered" evidence="1">
    <location>
        <begin position="317"/>
        <end position="355"/>
    </location>
</feature>
<reference evidence="2 3" key="1">
    <citation type="journal article" date="2018" name="Mol. Biol. Evol.">
        <title>Broad Genomic Sampling Reveals a Smut Pathogenic Ancestry of the Fungal Clade Ustilaginomycotina.</title>
        <authorList>
            <person name="Kijpornyongpan T."/>
            <person name="Mondo S.J."/>
            <person name="Barry K."/>
            <person name="Sandor L."/>
            <person name="Lee J."/>
            <person name="Lipzen A."/>
            <person name="Pangilinan J."/>
            <person name="LaButti K."/>
            <person name="Hainaut M."/>
            <person name="Henrissat B."/>
            <person name="Grigoriev I.V."/>
            <person name="Spatafora J.W."/>
            <person name="Aime M.C."/>
        </authorList>
    </citation>
    <scope>NUCLEOTIDE SEQUENCE [LARGE SCALE GENOMIC DNA]</scope>
    <source>
        <strain evidence="2 3">MCA 4198</strain>
    </source>
</reference>
<feature type="compositionally biased region" description="Acidic residues" evidence="1">
    <location>
        <begin position="121"/>
        <end position="138"/>
    </location>
</feature>
<dbReference type="EMBL" id="KZ819635">
    <property type="protein sequence ID" value="PWN92123.1"/>
    <property type="molecule type" value="Genomic_DNA"/>
</dbReference>
<accession>A0A316YVQ0</accession>
<proteinExistence type="predicted"/>
<evidence type="ECO:0000256" key="1">
    <source>
        <dbReference type="SAM" id="MobiDB-lite"/>
    </source>
</evidence>
<feature type="compositionally biased region" description="Acidic residues" evidence="1">
    <location>
        <begin position="84"/>
        <end position="101"/>
    </location>
</feature>
<feature type="compositionally biased region" description="Basic and acidic residues" evidence="1">
    <location>
        <begin position="102"/>
        <end position="114"/>
    </location>
</feature>
<dbReference type="FunCoup" id="A0A316YVQ0">
    <property type="interactions" value="567"/>
</dbReference>
<dbReference type="OrthoDB" id="331341at2759"/>
<protein>
    <recommendedName>
        <fullName evidence="4">GYF domain-containing protein</fullName>
    </recommendedName>
</protein>
<feature type="compositionally biased region" description="Acidic residues" evidence="1">
    <location>
        <begin position="158"/>
        <end position="168"/>
    </location>
</feature>
<evidence type="ECO:0000313" key="2">
    <source>
        <dbReference type="EMBL" id="PWN92123.1"/>
    </source>
</evidence>
<feature type="region of interest" description="Disordered" evidence="1">
    <location>
        <begin position="243"/>
        <end position="297"/>
    </location>
</feature>
<feature type="compositionally biased region" description="Basic and acidic residues" evidence="1">
    <location>
        <begin position="245"/>
        <end position="254"/>
    </location>
</feature>
<dbReference type="PANTHER" id="PTHR13138">
    <property type="entry name" value="PROTEIN LIN1"/>
    <property type="match status" value="1"/>
</dbReference>
<dbReference type="InterPro" id="IPR039905">
    <property type="entry name" value="CD2BP2/Lin1"/>
</dbReference>
<dbReference type="RefSeq" id="XP_025379321.1">
    <property type="nucleotide sequence ID" value="XM_025524874.1"/>
</dbReference>
<feature type="compositionally biased region" description="Basic and acidic residues" evidence="1">
    <location>
        <begin position="266"/>
        <end position="297"/>
    </location>
</feature>
<dbReference type="InterPro" id="IPR035445">
    <property type="entry name" value="GYF-like_dom_sf"/>
</dbReference>
<feature type="compositionally biased region" description="Polar residues" evidence="1">
    <location>
        <begin position="330"/>
        <end position="340"/>
    </location>
</feature>
<dbReference type="STRING" id="215250.A0A316YVQ0"/>
<evidence type="ECO:0008006" key="4">
    <source>
        <dbReference type="Google" id="ProtNLM"/>
    </source>
</evidence>
<feature type="compositionally biased region" description="Acidic residues" evidence="1">
    <location>
        <begin position="176"/>
        <end position="196"/>
    </location>
</feature>
<dbReference type="InParanoid" id="A0A316YVQ0"/>
<feature type="compositionally biased region" description="Low complexity" evidence="1">
    <location>
        <begin position="396"/>
        <end position="409"/>
    </location>
</feature>
<dbReference type="SUPFAM" id="SSF55277">
    <property type="entry name" value="GYF domain"/>
    <property type="match status" value="1"/>
</dbReference>
<feature type="region of interest" description="Disordered" evidence="1">
    <location>
        <begin position="1"/>
        <end position="220"/>
    </location>
</feature>
<gene>
    <name evidence="2" type="ORF">FA10DRAFT_300653</name>
</gene>
<feature type="compositionally biased region" description="Acidic residues" evidence="1">
    <location>
        <begin position="48"/>
        <end position="63"/>
    </location>
</feature>
<keyword evidence="3" id="KW-1185">Reference proteome</keyword>